<dbReference type="AlphaFoldDB" id="A0A183FLM2"/>
<organism evidence="1 2">
    <name type="scientific">Heligmosomoides polygyrus</name>
    <name type="common">Parasitic roundworm</name>
    <dbReference type="NCBI Taxonomy" id="6339"/>
    <lineage>
        <taxon>Eukaryota</taxon>
        <taxon>Metazoa</taxon>
        <taxon>Ecdysozoa</taxon>
        <taxon>Nematoda</taxon>
        <taxon>Chromadorea</taxon>
        <taxon>Rhabditida</taxon>
        <taxon>Rhabditina</taxon>
        <taxon>Rhabditomorpha</taxon>
        <taxon>Strongyloidea</taxon>
        <taxon>Heligmosomidae</taxon>
        <taxon>Heligmosomoides</taxon>
    </lineage>
</organism>
<accession>A0A183FLM2</accession>
<keyword evidence="1" id="KW-1185">Reference proteome</keyword>
<sequence>LRSLVTSLPCEERYLRRLCTGIANHEQDLGRIMSLKSEVRADISCALAKGLLLRGNDKGLAIFEELLERLCKADPGDRELLCDQLNELFDFDSPASDPARCLFRTTFLWRQSWERRCNATASIAFEVFLAASSAPATAQRGLLFLFYFLKTLLRKACLLIGQAPTVFIQFLPVFLVALSTEKHVDFAVLSALPRFISAVSEEKIGAVDGLAIVDALTRTISAETTPMAVVLDCLESLEVIARRLQHCISGKTVVMVAGATTNALGHTKRVVRQKAAAVRNTW</sequence>
<dbReference type="WBParaSite" id="HPBE_0000818201-mRNA-1">
    <property type="protein sequence ID" value="HPBE_0000818201-mRNA-1"/>
    <property type="gene ID" value="HPBE_0000818201"/>
</dbReference>
<protein>
    <submittedName>
        <fullName evidence="2">CLASP_N domain-containing protein</fullName>
    </submittedName>
</protein>
<proteinExistence type="predicted"/>
<evidence type="ECO:0000313" key="2">
    <source>
        <dbReference type="WBParaSite" id="HPBE_0000818201-mRNA-1"/>
    </source>
</evidence>
<evidence type="ECO:0000313" key="1">
    <source>
        <dbReference type="Proteomes" id="UP000050761"/>
    </source>
</evidence>
<reference evidence="2" key="1">
    <citation type="submission" date="2019-09" db="UniProtKB">
        <authorList>
            <consortium name="WormBaseParasite"/>
        </authorList>
    </citation>
    <scope>IDENTIFICATION</scope>
</reference>
<name>A0A183FLM2_HELPZ</name>
<dbReference type="Proteomes" id="UP000050761">
    <property type="component" value="Unassembled WGS sequence"/>
</dbReference>